<sequence>MGTSLGKNAVPNELWFTDDDGSEAQVGSTNPAGTEVYKVKTADETRTTDITLADDDHLVGFSLEAGKYYSIEALLWVTESIAGDFDYAWIFTNVPTGRSSHHNQTAGSTDKGVTSIATRDSVTIESGSNVISIQAMLQANASTGGTFKLQWAQGTSSGVTTLLEHSWVRLTKLN</sequence>
<protein>
    <submittedName>
        <fullName evidence="1">Uncharacterized protein</fullName>
    </submittedName>
</protein>
<organism evidence="1">
    <name type="scientific">marine sediment metagenome</name>
    <dbReference type="NCBI Taxonomy" id="412755"/>
    <lineage>
        <taxon>unclassified sequences</taxon>
        <taxon>metagenomes</taxon>
        <taxon>ecological metagenomes</taxon>
    </lineage>
</organism>
<comment type="caution">
    <text evidence="1">The sequence shown here is derived from an EMBL/GenBank/DDBJ whole genome shotgun (WGS) entry which is preliminary data.</text>
</comment>
<accession>A0A0F8ZUF4</accession>
<name>A0A0F8ZUF4_9ZZZZ</name>
<gene>
    <name evidence="1" type="ORF">LCGC14_2992510</name>
</gene>
<dbReference type="EMBL" id="LAZR01061421">
    <property type="protein sequence ID" value="KKK63616.1"/>
    <property type="molecule type" value="Genomic_DNA"/>
</dbReference>
<evidence type="ECO:0000313" key="1">
    <source>
        <dbReference type="EMBL" id="KKK63616.1"/>
    </source>
</evidence>
<proteinExistence type="predicted"/>
<dbReference type="AlphaFoldDB" id="A0A0F8ZUF4"/>
<reference evidence="1" key="1">
    <citation type="journal article" date="2015" name="Nature">
        <title>Complex archaea that bridge the gap between prokaryotes and eukaryotes.</title>
        <authorList>
            <person name="Spang A."/>
            <person name="Saw J.H."/>
            <person name="Jorgensen S.L."/>
            <person name="Zaremba-Niedzwiedzka K."/>
            <person name="Martijn J."/>
            <person name="Lind A.E."/>
            <person name="van Eijk R."/>
            <person name="Schleper C."/>
            <person name="Guy L."/>
            <person name="Ettema T.J."/>
        </authorList>
    </citation>
    <scope>NUCLEOTIDE SEQUENCE</scope>
</reference>